<protein>
    <submittedName>
        <fullName evidence="1">Uncharacterized protein</fullName>
    </submittedName>
</protein>
<name>A0AAN7UAP8_9PEZI</name>
<evidence type="ECO:0000313" key="2">
    <source>
        <dbReference type="Proteomes" id="UP001305414"/>
    </source>
</evidence>
<comment type="caution">
    <text evidence="1">The sequence shown here is derived from an EMBL/GenBank/DDBJ whole genome shotgun (WGS) entry which is preliminary data.</text>
</comment>
<dbReference type="AlphaFoldDB" id="A0AAN7UAP8"/>
<reference evidence="1 2" key="1">
    <citation type="submission" date="2023-10" db="EMBL/GenBank/DDBJ databases">
        <title>Draft genome sequence of Xylaria bambusicola isolate GMP-LS, the root and basal stem rot pathogen of sugarcane in Indonesia.</title>
        <authorList>
            <person name="Selvaraj P."/>
            <person name="Muralishankar V."/>
            <person name="Muruganantham S."/>
            <person name="Sp S."/>
            <person name="Haryani S."/>
            <person name="Lau K.J.X."/>
            <person name="Naqvi N.I."/>
        </authorList>
    </citation>
    <scope>NUCLEOTIDE SEQUENCE [LARGE SCALE GENOMIC DNA]</scope>
    <source>
        <strain evidence="1">GMP-LS</strain>
    </source>
</reference>
<dbReference type="InterPro" id="IPR025213">
    <property type="entry name" value="Sim4_Fta2"/>
</dbReference>
<organism evidence="1 2">
    <name type="scientific">Xylaria bambusicola</name>
    <dbReference type="NCBI Taxonomy" id="326684"/>
    <lineage>
        <taxon>Eukaryota</taxon>
        <taxon>Fungi</taxon>
        <taxon>Dikarya</taxon>
        <taxon>Ascomycota</taxon>
        <taxon>Pezizomycotina</taxon>
        <taxon>Sordariomycetes</taxon>
        <taxon>Xylariomycetidae</taxon>
        <taxon>Xylariales</taxon>
        <taxon>Xylariaceae</taxon>
        <taxon>Xylaria</taxon>
    </lineage>
</organism>
<dbReference type="EMBL" id="JAWHQM010000010">
    <property type="protein sequence ID" value="KAK5628965.1"/>
    <property type="molecule type" value="Genomic_DNA"/>
</dbReference>
<dbReference type="Pfam" id="PF13095">
    <property type="entry name" value="FTA2"/>
    <property type="match status" value="1"/>
</dbReference>
<evidence type="ECO:0000313" key="1">
    <source>
        <dbReference type="EMBL" id="KAK5628965.1"/>
    </source>
</evidence>
<keyword evidence="2" id="KW-1185">Reference proteome</keyword>
<dbReference type="Proteomes" id="UP001305414">
    <property type="component" value="Unassembled WGS sequence"/>
</dbReference>
<gene>
    <name evidence="1" type="ORF">RRF57_004680</name>
</gene>
<proteinExistence type="predicted"/>
<accession>A0AAN7UAP8</accession>
<sequence>MNSREIRGKIATKCHGYMFLDAEAQWLEEQGFDLRTNRLNDELLSIVRGARWPRAIVKDFEIAGLDLDKQTPQQIWKSLWSVCRLNQLGIYDRGVREENFRNGWLVDFDLSYSLPHAICNYLPSITTKVTQGEDQVKFEHMLEEAGVKMMFPRTKHYNFRPRKDAPAML</sequence>